<evidence type="ECO:0000313" key="2">
    <source>
        <dbReference type="Proteomes" id="UP000004725"/>
    </source>
</evidence>
<organism evidence="1 2">
    <name type="scientific">Planococcus antarcticus DSM 14505</name>
    <dbReference type="NCBI Taxonomy" id="1185653"/>
    <lineage>
        <taxon>Bacteria</taxon>
        <taxon>Bacillati</taxon>
        <taxon>Bacillota</taxon>
        <taxon>Bacilli</taxon>
        <taxon>Bacillales</taxon>
        <taxon>Caryophanaceae</taxon>
        <taxon>Planococcus</taxon>
    </lineage>
</organism>
<dbReference type="EMBL" id="AJYB01000063">
    <property type="protein sequence ID" value="EIM05592.1"/>
    <property type="molecule type" value="Genomic_DNA"/>
</dbReference>
<name>A0AA87LT06_9BACL</name>
<gene>
    <name evidence="1" type="ORF">A1A1_15443</name>
</gene>
<dbReference type="InterPro" id="IPR029063">
    <property type="entry name" value="SAM-dependent_MTases_sf"/>
</dbReference>
<reference evidence="1 2" key="1">
    <citation type="journal article" date="2012" name="J. Bacteriol.">
        <title>Genome Sequence of the Antarctic Psychrophile Bacterium Planococcus antarcticus DSM 14505.</title>
        <authorList>
            <person name="Margolles A."/>
            <person name="Gueimonde M."/>
            <person name="Sanchez B."/>
        </authorList>
    </citation>
    <scope>NUCLEOTIDE SEQUENCE [LARGE SCALE GENOMIC DNA]</scope>
    <source>
        <strain evidence="1 2">DSM 14505</strain>
    </source>
</reference>
<protein>
    <submittedName>
        <fullName evidence="1">Uncharacterized protein</fullName>
    </submittedName>
</protein>
<accession>A0AA87LT06</accession>
<comment type="caution">
    <text evidence="1">The sequence shown here is derived from an EMBL/GenBank/DDBJ whole genome shotgun (WGS) entry which is preliminary data.</text>
</comment>
<dbReference type="AlphaFoldDB" id="A0AA87LT06"/>
<evidence type="ECO:0000313" key="1">
    <source>
        <dbReference type="EMBL" id="EIM05592.1"/>
    </source>
</evidence>
<proteinExistence type="predicted"/>
<dbReference type="Gene3D" id="3.40.50.150">
    <property type="entry name" value="Vaccinia Virus protein VP39"/>
    <property type="match status" value="1"/>
</dbReference>
<dbReference type="Proteomes" id="UP000004725">
    <property type="component" value="Unassembled WGS sequence"/>
</dbReference>
<sequence>MSSYSFVWDYLAQNPQFILEEERKAQLEVLFKDGNCVGQGFTDKFFMRPKEVLSFFEQFNLEKLHVLNCESFLYLREAELLKQSPEVVAAWLDLAEQACESKDLLSLAELIMYNGKKTGE</sequence>